<gene>
    <name evidence="2" type="ORF">PG996_015348</name>
</gene>
<evidence type="ECO:0000313" key="3">
    <source>
        <dbReference type="Proteomes" id="UP001446871"/>
    </source>
</evidence>
<dbReference type="Proteomes" id="UP001446871">
    <property type="component" value="Unassembled WGS sequence"/>
</dbReference>
<evidence type="ECO:0000256" key="1">
    <source>
        <dbReference type="SAM" id="MobiDB-lite"/>
    </source>
</evidence>
<reference evidence="2 3" key="1">
    <citation type="submission" date="2023-01" db="EMBL/GenBank/DDBJ databases">
        <title>Analysis of 21 Apiospora genomes using comparative genomics revels a genus with tremendous synthesis potential of carbohydrate active enzymes and secondary metabolites.</title>
        <authorList>
            <person name="Sorensen T."/>
        </authorList>
    </citation>
    <scope>NUCLEOTIDE SEQUENCE [LARGE SCALE GENOMIC DNA]</scope>
    <source>
        <strain evidence="2 3">CBS 83171</strain>
    </source>
</reference>
<feature type="region of interest" description="Disordered" evidence="1">
    <location>
        <begin position="27"/>
        <end position="57"/>
    </location>
</feature>
<sequence>MYMAIIEVLVGIKSIPQRLIGESVASNEQGRAARGIKSNDVSAEAGESWPWRDSKAPNEETCTCHFFIRALHEDGIGREKNERKDNNASALPQSVATWCEFSFMPCFETPRLGTNASWHNPEQGTRRRCRDMFAPIPT</sequence>
<dbReference type="EMBL" id="JAQQWM010000009">
    <property type="protein sequence ID" value="KAK8047284.1"/>
    <property type="molecule type" value="Genomic_DNA"/>
</dbReference>
<proteinExistence type="predicted"/>
<organism evidence="2 3">
    <name type="scientific">Apiospora saccharicola</name>
    <dbReference type="NCBI Taxonomy" id="335842"/>
    <lineage>
        <taxon>Eukaryota</taxon>
        <taxon>Fungi</taxon>
        <taxon>Dikarya</taxon>
        <taxon>Ascomycota</taxon>
        <taxon>Pezizomycotina</taxon>
        <taxon>Sordariomycetes</taxon>
        <taxon>Xylariomycetidae</taxon>
        <taxon>Amphisphaeriales</taxon>
        <taxon>Apiosporaceae</taxon>
        <taxon>Apiospora</taxon>
    </lineage>
</organism>
<accession>A0ABR1TNJ6</accession>
<keyword evidence="3" id="KW-1185">Reference proteome</keyword>
<evidence type="ECO:0000313" key="2">
    <source>
        <dbReference type="EMBL" id="KAK8047284.1"/>
    </source>
</evidence>
<protein>
    <submittedName>
        <fullName evidence="2">Uncharacterized protein</fullName>
    </submittedName>
</protein>
<comment type="caution">
    <text evidence="2">The sequence shown here is derived from an EMBL/GenBank/DDBJ whole genome shotgun (WGS) entry which is preliminary data.</text>
</comment>
<name>A0ABR1TNJ6_9PEZI</name>